<comment type="caution">
    <text evidence="2">The sequence shown here is derived from an EMBL/GenBank/DDBJ whole genome shotgun (WGS) entry which is preliminary data.</text>
</comment>
<feature type="transmembrane region" description="Helical" evidence="1">
    <location>
        <begin position="49"/>
        <end position="68"/>
    </location>
</feature>
<keyword evidence="1" id="KW-0472">Membrane</keyword>
<reference evidence="3" key="1">
    <citation type="submission" date="2017-03" db="EMBL/GenBank/DDBJ databases">
        <title>Phytopthora megakarya and P. palmivora, two closely related causual agents of cacao black pod achieved similar genome size and gene model numbers by different mechanisms.</title>
        <authorList>
            <person name="Ali S."/>
            <person name="Shao J."/>
            <person name="Larry D.J."/>
            <person name="Kronmiller B."/>
            <person name="Shen D."/>
            <person name="Strem M.D."/>
            <person name="Melnick R.L."/>
            <person name="Guiltinan M.J."/>
            <person name="Tyler B.M."/>
            <person name="Meinhardt L.W."/>
            <person name="Bailey B.A."/>
        </authorList>
    </citation>
    <scope>NUCLEOTIDE SEQUENCE [LARGE SCALE GENOMIC DNA]</scope>
    <source>
        <strain evidence="3">zdho120</strain>
    </source>
</reference>
<protein>
    <submittedName>
        <fullName evidence="2">Uncharacterized protein</fullName>
    </submittedName>
</protein>
<proteinExistence type="predicted"/>
<dbReference type="EMBL" id="NBNE01000238">
    <property type="protein sequence ID" value="OWZ21309.1"/>
    <property type="molecule type" value="Genomic_DNA"/>
</dbReference>
<dbReference type="Proteomes" id="UP000198211">
    <property type="component" value="Unassembled WGS sequence"/>
</dbReference>
<feature type="transmembrane region" description="Helical" evidence="1">
    <location>
        <begin position="183"/>
        <end position="203"/>
    </location>
</feature>
<accession>A0A225WW49</accession>
<sequence length="314" mass="35314">MCGVNEVVCLHGDCVVETANGAAYEYCRCYEMYSGSQCSFRMELLYWELPVACVVMLILLGVSVLVTGKTLAWLRFSREKHDPFGFPRRWKTSFRANLMRGRWIGVTHKGLPTKPGNHYTFENSLIVLVVLLEIVPWVQLTALSFLPVVPWPKASRRVAELLRISLLYNLWSHFEPSQFPRNVFYLALGFVPGVLLVACALGVKRFPLFKPQPKNSPAEDVCTLVLRLYSEWLVLPVMIGLLLPLECGIVGYSKAEGSKMALPTLSESSALVIQLNCESSPPEPTLWTHVRYTRVAHSLKAPLAMVSRKLELMG</sequence>
<feature type="transmembrane region" description="Helical" evidence="1">
    <location>
        <begin position="125"/>
        <end position="148"/>
    </location>
</feature>
<dbReference type="OrthoDB" id="115917at2759"/>
<keyword evidence="3" id="KW-1185">Reference proteome</keyword>
<evidence type="ECO:0000313" key="2">
    <source>
        <dbReference type="EMBL" id="OWZ21309.1"/>
    </source>
</evidence>
<evidence type="ECO:0000256" key="1">
    <source>
        <dbReference type="SAM" id="Phobius"/>
    </source>
</evidence>
<organism evidence="2 3">
    <name type="scientific">Phytophthora megakarya</name>
    <dbReference type="NCBI Taxonomy" id="4795"/>
    <lineage>
        <taxon>Eukaryota</taxon>
        <taxon>Sar</taxon>
        <taxon>Stramenopiles</taxon>
        <taxon>Oomycota</taxon>
        <taxon>Peronosporomycetes</taxon>
        <taxon>Peronosporales</taxon>
        <taxon>Peronosporaceae</taxon>
        <taxon>Phytophthora</taxon>
    </lineage>
</organism>
<dbReference type="AlphaFoldDB" id="A0A225WW49"/>
<gene>
    <name evidence="2" type="ORF">PHMEG_0004169</name>
</gene>
<name>A0A225WW49_9STRA</name>
<keyword evidence="1" id="KW-1133">Transmembrane helix</keyword>
<keyword evidence="1" id="KW-0812">Transmembrane</keyword>
<evidence type="ECO:0000313" key="3">
    <source>
        <dbReference type="Proteomes" id="UP000198211"/>
    </source>
</evidence>